<dbReference type="Gene3D" id="2.60.40.10">
    <property type="entry name" value="Immunoglobulins"/>
    <property type="match status" value="1"/>
</dbReference>
<evidence type="ECO:0000313" key="2">
    <source>
        <dbReference type="Proteomes" id="UP000534930"/>
    </source>
</evidence>
<protein>
    <submittedName>
        <fullName evidence="1">DQB2 protein</fullName>
    </submittedName>
</protein>
<reference evidence="1 2" key="1">
    <citation type="submission" date="2019-09" db="EMBL/GenBank/DDBJ databases">
        <title>Bird 10,000 Genomes (B10K) Project - Family phase.</title>
        <authorList>
            <person name="Zhang G."/>
        </authorList>
    </citation>
    <scope>NUCLEOTIDE SEQUENCE [LARGE SCALE GENOMIC DNA]</scope>
    <source>
        <strain evidence="1">B10K-DU-001-33</strain>
        <tissue evidence="1">Muscle</tissue>
    </source>
</reference>
<organism evidence="1 2">
    <name type="scientific">Myiagra hebetior</name>
    <dbReference type="NCBI Taxonomy" id="381031"/>
    <lineage>
        <taxon>Eukaryota</taxon>
        <taxon>Metazoa</taxon>
        <taxon>Chordata</taxon>
        <taxon>Craniata</taxon>
        <taxon>Vertebrata</taxon>
        <taxon>Euteleostomi</taxon>
        <taxon>Archelosauria</taxon>
        <taxon>Archosauria</taxon>
        <taxon>Dinosauria</taxon>
        <taxon>Saurischia</taxon>
        <taxon>Theropoda</taxon>
        <taxon>Coelurosauria</taxon>
        <taxon>Aves</taxon>
        <taxon>Neognathae</taxon>
        <taxon>Neoaves</taxon>
        <taxon>Telluraves</taxon>
        <taxon>Australaves</taxon>
        <taxon>Passeriformes</taxon>
        <taxon>Corvoidea</taxon>
        <taxon>Monarchidae</taxon>
        <taxon>Myiagra</taxon>
    </lineage>
</organism>
<dbReference type="InterPro" id="IPR013783">
    <property type="entry name" value="Ig-like_fold"/>
</dbReference>
<comment type="caution">
    <text evidence="1">The sequence shown here is derived from an EMBL/GenBank/DDBJ whole genome shotgun (WGS) entry which is preliminary data.</text>
</comment>
<dbReference type="AlphaFoldDB" id="A0A7K9IT95"/>
<name>A0A7K9IT95_9CORV</name>
<feature type="non-terminal residue" evidence="1">
    <location>
        <position position="86"/>
    </location>
</feature>
<accession>A0A7K9IT95</accession>
<proteinExistence type="predicted"/>
<sequence>PSVSISMVPSSSQPGSSYPLCSVLDFSPAWVQLRWFRGERELSGHVVATDMGHRLLVLLETPPRCGFTYTGQVEHVSLGHPLSWHW</sequence>
<dbReference type="Proteomes" id="UP000534930">
    <property type="component" value="Unassembled WGS sequence"/>
</dbReference>
<dbReference type="EMBL" id="VWZQ01005794">
    <property type="protein sequence ID" value="NXH29279.1"/>
    <property type="molecule type" value="Genomic_DNA"/>
</dbReference>
<keyword evidence="2" id="KW-1185">Reference proteome</keyword>
<dbReference type="SUPFAM" id="SSF48726">
    <property type="entry name" value="Immunoglobulin"/>
    <property type="match status" value="1"/>
</dbReference>
<feature type="non-terminal residue" evidence="1">
    <location>
        <position position="1"/>
    </location>
</feature>
<dbReference type="InterPro" id="IPR036179">
    <property type="entry name" value="Ig-like_dom_sf"/>
</dbReference>
<evidence type="ECO:0000313" key="1">
    <source>
        <dbReference type="EMBL" id="NXH29279.1"/>
    </source>
</evidence>
<gene>
    <name evidence="1" type="primary">Hladqb2</name>
    <name evidence="1" type="ORF">MYIHEB_R04214</name>
</gene>